<sequence length="298" mass="33557">MFKVHKAPRMKKEILIGLLVVAVVIDAANDKELDGCVSEEFFEYKTRSFIHCKFSEDCNSLYWYDNADNSEEAATLIYDWKTKSGEGYTSGEFDIQSNGNLIITNVSFEHERKFKVICILTNDFFNTYHVDVVVTATPDESYPLISGCEGFPLCLLQTTTDAMIRCIYKGARPMTQLRWLRITGGEEVAIFSSESVTSDSNTTFDSMSEISLSTLGNSTVALLECRTANNEVHRSNQVLVFLSDGNPLSSSSTSLYFEENKQSKLLCKTFYENTIVWTTEFNQTVAFSTPEGKQKESV</sequence>
<dbReference type="InterPro" id="IPR013783">
    <property type="entry name" value="Ig-like_fold"/>
</dbReference>
<dbReference type="Proteomes" id="UP000230750">
    <property type="component" value="Unassembled WGS sequence"/>
</dbReference>
<protein>
    <recommendedName>
        <fullName evidence="4">Ig-like domain-containing protein</fullName>
    </recommendedName>
</protein>
<dbReference type="EMBL" id="MRZV01001707">
    <property type="protein sequence ID" value="PIK36258.1"/>
    <property type="molecule type" value="Genomic_DNA"/>
</dbReference>
<evidence type="ECO:0000313" key="3">
    <source>
        <dbReference type="Proteomes" id="UP000230750"/>
    </source>
</evidence>
<organism evidence="2 3">
    <name type="scientific">Stichopus japonicus</name>
    <name type="common">Sea cucumber</name>
    <dbReference type="NCBI Taxonomy" id="307972"/>
    <lineage>
        <taxon>Eukaryota</taxon>
        <taxon>Metazoa</taxon>
        <taxon>Echinodermata</taxon>
        <taxon>Eleutherozoa</taxon>
        <taxon>Echinozoa</taxon>
        <taxon>Holothuroidea</taxon>
        <taxon>Aspidochirotacea</taxon>
        <taxon>Aspidochirotida</taxon>
        <taxon>Stichopodidae</taxon>
        <taxon>Apostichopus</taxon>
    </lineage>
</organism>
<evidence type="ECO:0000256" key="1">
    <source>
        <dbReference type="SAM" id="SignalP"/>
    </source>
</evidence>
<dbReference type="Gene3D" id="2.60.40.10">
    <property type="entry name" value="Immunoglobulins"/>
    <property type="match status" value="1"/>
</dbReference>
<name>A0A2G8JKI6_STIJA</name>
<evidence type="ECO:0000313" key="2">
    <source>
        <dbReference type="EMBL" id="PIK36258.1"/>
    </source>
</evidence>
<reference evidence="2 3" key="1">
    <citation type="journal article" date="2017" name="PLoS Biol.">
        <title>The sea cucumber genome provides insights into morphological evolution and visceral regeneration.</title>
        <authorList>
            <person name="Zhang X."/>
            <person name="Sun L."/>
            <person name="Yuan J."/>
            <person name="Sun Y."/>
            <person name="Gao Y."/>
            <person name="Zhang L."/>
            <person name="Li S."/>
            <person name="Dai H."/>
            <person name="Hamel J.F."/>
            <person name="Liu C."/>
            <person name="Yu Y."/>
            <person name="Liu S."/>
            <person name="Lin W."/>
            <person name="Guo K."/>
            <person name="Jin S."/>
            <person name="Xu P."/>
            <person name="Storey K.B."/>
            <person name="Huan P."/>
            <person name="Zhang T."/>
            <person name="Zhou Y."/>
            <person name="Zhang J."/>
            <person name="Lin C."/>
            <person name="Li X."/>
            <person name="Xing L."/>
            <person name="Huo D."/>
            <person name="Sun M."/>
            <person name="Wang L."/>
            <person name="Mercier A."/>
            <person name="Li F."/>
            <person name="Yang H."/>
            <person name="Xiang J."/>
        </authorList>
    </citation>
    <scope>NUCLEOTIDE SEQUENCE [LARGE SCALE GENOMIC DNA]</scope>
    <source>
        <strain evidence="2">Shaxun</strain>
        <tissue evidence="2">Muscle</tissue>
    </source>
</reference>
<comment type="caution">
    <text evidence="2">The sequence shown here is derived from an EMBL/GenBank/DDBJ whole genome shotgun (WGS) entry which is preliminary data.</text>
</comment>
<proteinExistence type="predicted"/>
<evidence type="ECO:0008006" key="4">
    <source>
        <dbReference type="Google" id="ProtNLM"/>
    </source>
</evidence>
<dbReference type="AlphaFoldDB" id="A0A2G8JKI6"/>
<feature type="chain" id="PRO_5013930071" description="Ig-like domain-containing protein" evidence="1">
    <location>
        <begin position="28"/>
        <end position="298"/>
    </location>
</feature>
<feature type="signal peptide" evidence="1">
    <location>
        <begin position="1"/>
        <end position="27"/>
    </location>
</feature>
<gene>
    <name evidence="2" type="ORF">BSL78_26913</name>
</gene>
<keyword evidence="3" id="KW-1185">Reference proteome</keyword>
<accession>A0A2G8JKI6</accession>
<keyword evidence="1" id="KW-0732">Signal</keyword>
<dbReference type="OrthoDB" id="10055806at2759"/>